<evidence type="ECO:0000256" key="1">
    <source>
        <dbReference type="SAM" id="Coils"/>
    </source>
</evidence>
<dbReference type="OMA" id="TMEYPTI"/>
<accession>A0A7U2I021</accession>
<feature type="region of interest" description="Disordered" evidence="2">
    <location>
        <begin position="204"/>
        <end position="226"/>
    </location>
</feature>
<feature type="coiled-coil region" evidence="1">
    <location>
        <begin position="310"/>
        <end position="380"/>
    </location>
</feature>
<dbReference type="EMBL" id="CP069028">
    <property type="protein sequence ID" value="QRC96749.1"/>
    <property type="molecule type" value="Genomic_DNA"/>
</dbReference>
<dbReference type="OrthoDB" id="10607733at2759"/>
<feature type="region of interest" description="Disordered" evidence="2">
    <location>
        <begin position="421"/>
        <end position="502"/>
    </location>
</feature>
<sequence length="610" mass="67405">MNKIMVITTVPNTADMAKSSAKLATATVTATATATVTQAITSTVTKAVTKTIPAAARVSSYNTAKIIKVGAPSAVPDHLMTQIMDLIKVTGFNKFSLITAAVQIGLGIAIIHGFKSAWKRLPIQNVPPGERPKRWKEKVRFAYNFLKNAAGENERLRKDIEKARQEVQLAKQNELFAEQYSFGAPMDKQKHSKQENILMANAGTEQQHNEQSDAEEAPLEADPATVGPDQEELLHQLMASDLAQKHMAEQLKQLQESSQHERQDLQSEVARLKSEVLNSHQSNSELRGDLEEAHQHADGLGTLLEYTELKLEEEKEYVVELKELDQAREKEMDKHVEEIAELTKSRDEARQSFKEETTRRERAEKLLNKADLDREKAEHDLFRQAEFELNKYSLAGTGTSEPIPLTTPNVFRFMASRYGINADPPQPTSSAMQTPKVADSSAALSEEPDSSSTPSKKRKRSMKMAKKVDAMSNKRRELSPEEAYGSESDSMEVDPVLPAPDKALGLTNVPRLAPPSTPATAVVPAVTARHASRLPIAAQTPGGRDLRRTNRVNYTEGSRRSAQPQQGSQLPILETPAIGRRRAPSATPAAETTRRVTRSQSPVKRAPAKR</sequence>
<gene>
    <name evidence="3" type="ORF">JI435_016350</name>
</gene>
<dbReference type="AlphaFoldDB" id="A0A7U2I021"/>
<dbReference type="VEuPathDB" id="FungiDB:JI435_016350"/>
<feature type="coiled-coil region" evidence="1">
    <location>
        <begin position="248"/>
        <end position="275"/>
    </location>
</feature>
<reference evidence="4" key="1">
    <citation type="journal article" date="2021" name="BMC Genomics">
        <title>Chromosome-level genome assembly and manually-curated proteome of model necrotroph Parastagonospora nodorum Sn15 reveals a genome-wide trove of candidate effector homologs, and redundancy of virulence-related functions within an accessory chromosome.</title>
        <authorList>
            <person name="Bertazzoni S."/>
            <person name="Jones D.A.B."/>
            <person name="Phan H.T."/>
            <person name="Tan K.-C."/>
            <person name="Hane J.K."/>
        </authorList>
    </citation>
    <scope>NUCLEOTIDE SEQUENCE [LARGE SCALE GENOMIC DNA]</scope>
    <source>
        <strain evidence="4">SN15 / ATCC MYA-4574 / FGSC 10173)</strain>
    </source>
</reference>
<dbReference type="Proteomes" id="UP000663193">
    <property type="component" value="Chromosome 6"/>
</dbReference>
<proteinExistence type="predicted"/>
<evidence type="ECO:0000256" key="2">
    <source>
        <dbReference type="SAM" id="MobiDB-lite"/>
    </source>
</evidence>
<feature type="compositionally biased region" description="Basic residues" evidence="2">
    <location>
        <begin position="455"/>
        <end position="465"/>
    </location>
</feature>
<evidence type="ECO:0000313" key="4">
    <source>
        <dbReference type="Proteomes" id="UP000663193"/>
    </source>
</evidence>
<protein>
    <submittedName>
        <fullName evidence="3">Uncharacterized protein</fullName>
    </submittedName>
</protein>
<feature type="compositionally biased region" description="Basic and acidic residues" evidence="2">
    <location>
        <begin position="466"/>
        <end position="479"/>
    </location>
</feature>
<feature type="coiled-coil region" evidence="1">
    <location>
        <begin position="146"/>
        <end position="173"/>
    </location>
</feature>
<organism evidence="3 4">
    <name type="scientific">Phaeosphaeria nodorum (strain SN15 / ATCC MYA-4574 / FGSC 10173)</name>
    <name type="common">Glume blotch fungus</name>
    <name type="synonym">Parastagonospora nodorum</name>
    <dbReference type="NCBI Taxonomy" id="321614"/>
    <lineage>
        <taxon>Eukaryota</taxon>
        <taxon>Fungi</taxon>
        <taxon>Dikarya</taxon>
        <taxon>Ascomycota</taxon>
        <taxon>Pezizomycotina</taxon>
        <taxon>Dothideomycetes</taxon>
        <taxon>Pleosporomycetidae</taxon>
        <taxon>Pleosporales</taxon>
        <taxon>Pleosporineae</taxon>
        <taxon>Phaeosphaeriaceae</taxon>
        <taxon>Parastagonospora</taxon>
    </lineage>
</organism>
<keyword evidence="1" id="KW-0175">Coiled coil</keyword>
<name>A0A7U2I021_PHANO</name>
<dbReference type="KEGG" id="pno:SNOG_01635"/>
<evidence type="ECO:0000313" key="3">
    <source>
        <dbReference type="EMBL" id="QRC96749.1"/>
    </source>
</evidence>
<keyword evidence="4" id="KW-1185">Reference proteome</keyword>
<dbReference type="RefSeq" id="XP_001792271.1">
    <property type="nucleotide sequence ID" value="XM_001792219.1"/>
</dbReference>
<feature type="compositionally biased region" description="Polar residues" evidence="2">
    <location>
        <begin position="551"/>
        <end position="569"/>
    </location>
</feature>
<feature type="region of interest" description="Disordered" evidence="2">
    <location>
        <begin position="533"/>
        <end position="610"/>
    </location>
</feature>